<organism evidence="5 6">
    <name type="scientific">Rasamsonia emersonii (strain ATCC 16479 / CBS 393.64 / IMI 116815)</name>
    <dbReference type="NCBI Taxonomy" id="1408163"/>
    <lineage>
        <taxon>Eukaryota</taxon>
        <taxon>Fungi</taxon>
        <taxon>Dikarya</taxon>
        <taxon>Ascomycota</taxon>
        <taxon>Pezizomycotina</taxon>
        <taxon>Eurotiomycetes</taxon>
        <taxon>Eurotiomycetidae</taxon>
        <taxon>Eurotiales</taxon>
        <taxon>Trichocomaceae</taxon>
        <taxon>Rasamsonia</taxon>
    </lineage>
</organism>
<feature type="region of interest" description="Disordered" evidence="2">
    <location>
        <begin position="113"/>
        <end position="150"/>
    </location>
</feature>
<protein>
    <recommendedName>
        <fullName evidence="4">Yeast cell wall synthesis Kre9/Knh1-like N-terminal domain-containing protein</fullName>
    </recommendedName>
</protein>
<dbReference type="InterPro" id="IPR018466">
    <property type="entry name" value="Kre9/Knh1-like_N"/>
</dbReference>
<evidence type="ECO:0000313" key="5">
    <source>
        <dbReference type="EMBL" id="KKA19190.1"/>
    </source>
</evidence>
<dbReference type="GeneID" id="25319123"/>
<dbReference type="PANTHER" id="PTHR35185">
    <property type="entry name" value="SERINE/THREONINE-RICH PROTEIN ADG2-RELATED"/>
    <property type="match status" value="1"/>
</dbReference>
<evidence type="ECO:0000259" key="4">
    <source>
        <dbReference type="Pfam" id="PF10342"/>
    </source>
</evidence>
<evidence type="ECO:0000256" key="1">
    <source>
        <dbReference type="ARBA" id="ARBA00022729"/>
    </source>
</evidence>
<sequence length="251" mass="25013">MRFFSVLPALNLISSALAISITEPTSSTTWDFSTPQTIKFTSSPNDPSYVSIILLNKSTNYQIKIADNVKTASGEYTTQPNPSVPNGSGYEIQIIDSSGTLATSQGFTVEKGASSSSSSSSSLASSTSTGTSASSTSEASTSVTSTSGSSAALSSTSKIIYLLRRPVGWNNSLTAAFLGAASSTTTTASSSSTASTSAGTTLTTTTGTFSSTGRAGSSSTSVPAADAAASIGVSKGAAAFAGMIGLALLFV</sequence>
<dbReference type="RefSeq" id="XP_013325802.1">
    <property type="nucleotide sequence ID" value="XM_013470348.1"/>
</dbReference>
<feature type="signal peptide" evidence="3">
    <location>
        <begin position="1"/>
        <end position="18"/>
    </location>
</feature>
<accession>A0A0F4YM72</accession>
<keyword evidence="6" id="KW-1185">Reference proteome</keyword>
<dbReference type="OrthoDB" id="5316007at2759"/>
<dbReference type="Pfam" id="PF10342">
    <property type="entry name" value="Kre9_KNH"/>
    <property type="match status" value="1"/>
</dbReference>
<feature type="region of interest" description="Disordered" evidence="2">
    <location>
        <begin position="186"/>
        <end position="220"/>
    </location>
</feature>
<proteinExistence type="predicted"/>
<reference evidence="5 6" key="1">
    <citation type="submission" date="2015-04" db="EMBL/GenBank/DDBJ databases">
        <authorList>
            <person name="Heijne W.H."/>
            <person name="Fedorova N.D."/>
            <person name="Nierman W.C."/>
            <person name="Vollebregt A.W."/>
            <person name="Zhao Z."/>
            <person name="Wu L."/>
            <person name="Kumar M."/>
            <person name="Stam H."/>
            <person name="van den Berg M.A."/>
            <person name="Pel H.J."/>
        </authorList>
    </citation>
    <scope>NUCLEOTIDE SEQUENCE [LARGE SCALE GENOMIC DNA]</scope>
    <source>
        <strain evidence="5 6">CBS 393.64</strain>
    </source>
</reference>
<comment type="caution">
    <text evidence="5">The sequence shown here is derived from an EMBL/GenBank/DDBJ whole genome shotgun (WGS) entry which is preliminary data.</text>
</comment>
<name>A0A0F4YM72_RASE3</name>
<gene>
    <name evidence="5" type="ORF">T310_6841</name>
</gene>
<evidence type="ECO:0000256" key="2">
    <source>
        <dbReference type="SAM" id="MobiDB-lite"/>
    </source>
</evidence>
<evidence type="ECO:0000256" key="3">
    <source>
        <dbReference type="SAM" id="SignalP"/>
    </source>
</evidence>
<dbReference type="STRING" id="1408163.A0A0F4YM72"/>
<feature type="chain" id="PRO_5002481673" description="Yeast cell wall synthesis Kre9/Knh1-like N-terminal domain-containing protein" evidence="3">
    <location>
        <begin position="19"/>
        <end position="251"/>
    </location>
</feature>
<keyword evidence="1 3" id="KW-0732">Signal</keyword>
<evidence type="ECO:0000313" key="6">
    <source>
        <dbReference type="Proteomes" id="UP000053958"/>
    </source>
</evidence>
<dbReference type="AlphaFoldDB" id="A0A0F4YM72"/>
<feature type="domain" description="Yeast cell wall synthesis Kre9/Knh1-like N-terminal" evidence="4">
    <location>
        <begin position="23"/>
        <end position="109"/>
    </location>
</feature>
<dbReference type="EMBL" id="LASV01000372">
    <property type="protein sequence ID" value="KKA19190.1"/>
    <property type="molecule type" value="Genomic_DNA"/>
</dbReference>
<dbReference type="InterPro" id="IPR052479">
    <property type="entry name" value="GPI-anchor_Adhesion_Reg"/>
</dbReference>
<dbReference type="Proteomes" id="UP000053958">
    <property type="component" value="Unassembled WGS sequence"/>
</dbReference>
<dbReference type="PANTHER" id="PTHR35185:SF1">
    <property type="entry name" value="UPF0619 GPI-ANCHORED MEMBRANE PROTEIN C1322.10"/>
    <property type="match status" value="1"/>
</dbReference>